<dbReference type="Gene3D" id="3.90.70.10">
    <property type="entry name" value="Cysteine proteinases"/>
    <property type="match status" value="1"/>
</dbReference>
<reference evidence="1" key="1">
    <citation type="journal article" date="2014" name="Front. Microbiol.">
        <title>High frequency of phylogenetically diverse reductive dehalogenase-homologous genes in deep subseafloor sedimentary metagenomes.</title>
        <authorList>
            <person name="Kawai M."/>
            <person name="Futagami T."/>
            <person name="Toyoda A."/>
            <person name="Takaki Y."/>
            <person name="Nishi S."/>
            <person name="Hori S."/>
            <person name="Arai W."/>
            <person name="Tsubouchi T."/>
            <person name="Morono Y."/>
            <person name="Uchiyama I."/>
            <person name="Ito T."/>
            <person name="Fujiyama A."/>
            <person name="Inagaki F."/>
            <person name="Takami H."/>
        </authorList>
    </citation>
    <scope>NUCLEOTIDE SEQUENCE</scope>
    <source>
        <strain evidence="1">Expedition CK06-06</strain>
    </source>
</reference>
<accession>X1FNE1</accession>
<dbReference type="InterPro" id="IPR000169">
    <property type="entry name" value="Pept_cys_AS"/>
</dbReference>
<sequence>MLPDEANEHIPLSAVAEHIGQQEVNRSVTVGATGRIDDWSVTNQKKTGRCWIFAGTNLLRVGAMKKMNL</sequence>
<dbReference type="Pfam" id="PF03051">
    <property type="entry name" value="Peptidase_C1_2"/>
    <property type="match status" value="1"/>
</dbReference>
<gene>
    <name evidence="1" type="ORF">S01H4_65046</name>
</gene>
<proteinExistence type="predicted"/>
<name>X1FNE1_9ZZZZ</name>
<organism evidence="1">
    <name type="scientific">marine sediment metagenome</name>
    <dbReference type="NCBI Taxonomy" id="412755"/>
    <lineage>
        <taxon>unclassified sequences</taxon>
        <taxon>metagenomes</taxon>
        <taxon>ecological metagenomes</taxon>
    </lineage>
</organism>
<protein>
    <submittedName>
        <fullName evidence="1">Uncharacterized protein</fullName>
    </submittedName>
</protein>
<feature type="non-terminal residue" evidence="1">
    <location>
        <position position="69"/>
    </location>
</feature>
<dbReference type="GO" id="GO:0070005">
    <property type="term" value="F:cysteine-type aminopeptidase activity"/>
    <property type="evidence" value="ECO:0007669"/>
    <property type="project" value="InterPro"/>
</dbReference>
<evidence type="ECO:0000313" key="1">
    <source>
        <dbReference type="EMBL" id="GAH22303.1"/>
    </source>
</evidence>
<dbReference type="PROSITE" id="PS00139">
    <property type="entry name" value="THIOL_PROTEASE_CYS"/>
    <property type="match status" value="1"/>
</dbReference>
<dbReference type="SUPFAM" id="SSF54001">
    <property type="entry name" value="Cysteine proteinases"/>
    <property type="match status" value="1"/>
</dbReference>
<dbReference type="InterPro" id="IPR038765">
    <property type="entry name" value="Papain-like_cys_pep_sf"/>
</dbReference>
<dbReference type="GO" id="GO:0006508">
    <property type="term" value="P:proteolysis"/>
    <property type="evidence" value="ECO:0007669"/>
    <property type="project" value="InterPro"/>
</dbReference>
<comment type="caution">
    <text evidence="1">The sequence shown here is derived from an EMBL/GenBank/DDBJ whole genome shotgun (WGS) entry which is preliminary data.</text>
</comment>
<dbReference type="EMBL" id="BART01039659">
    <property type="protein sequence ID" value="GAH22303.1"/>
    <property type="molecule type" value="Genomic_DNA"/>
</dbReference>
<dbReference type="InterPro" id="IPR004134">
    <property type="entry name" value="Peptidase_C1B"/>
</dbReference>
<dbReference type="AlphaFoldDB" id="X1FNE1"/>